<feature type="domain" description="Methyl-accepting transducer" evidence="5">
    <location>
        <begin position="254"/>
        <end position="497"/>
    </location>
</feature>
<dbReference type="InterPro" id="IPR024478">
    <property type="entry name" value="HlyB_4HB_MCP"/>
</dbReference>
<dbReference type="PANTHER" id="PTHR32089">
    <property type="entry name" value="METHYL-ACCEPTING CHEMOTAXIS PROTEIN MCPB"/>
    <property type="match status" value="1"/>
</dbReference>
<keyword evidence="8" id="KW-1185">Reference proteome</keyword>
<evidence type="ECO:0000256" key="3">
    <source>
        <dbReference type="PROSITE-ProRule" id="PRU00284"/>
    </source>
</evidence>
<evidence type="ECO:0000256" key="4">
    <source>
        <dbReference type="SAM" id="Phobius"/>
    </source>
</evidence>
<evidence type="ECO:0000313" key="7">
    <source>
        <dbReference type="EMBL" id="ACV64096.1"/>
    </source>
</evidence>
<evidence type="ECO:0000313" key="8">
    <source>
        <dbReference type="Proteomes" id="UP000002217"/>
    </source>
</evidence>
<evidence type="ECO:0000259" key="6">
    <source>
        <dbReference type="PROSITE" id="PS50885"/>
    </source>
</evidence>
<dbReference type="GO" id="GO:0007165">
    <property type="term" value="P:signal transduction"/>
    <property type="evidence" value="ECO:0007669"/>
    <property type="project" value="UniProtKB-KW"/>
</dbReference>
<dbReference type="Proteomes" id="UP000002217">
    <property type="component" value="Chromosome"/>
</dbReference>
<dbReference type="SMART" id="SM00304">
    <property type="entry name" value="HAMP"/>
    <property type="match status" value="2"/>
</dbReference>
<dbReference type="SMART" id="SM00283">
    <property type="entry name" value="MA"/>
    <property type="match status" value="1"/>
</dbReference>
<comment type="similarity">
    <text evidence="2">Belongs to the methyl-accepting chemotaxis (MCP) protein family.</text>
</comment>
<name>C8W5U6_DESAS</name>
<dbReference type="AlphaFoldDB" id="C8W5U6"/>
<feature type="domain" description="HAMP" evidence="6">
    <location>
        <begin position="204"/>
        <end position="256"/>
    </location>
</feature>
<dbReference type="InterPro" id="IPR004089">
    <property type="entry name" value="MCPsignal_dom"/>
</dbReference>
<evidence type="ECO:0000256" key="1">
    <source>
        <dbReference type="ARBA" id="ARBA00023224"/>
    </source>
</evidence>
<dbReference type="PANTHER" id="PTHR32089:SF112">
    <property type="entry name" value="LYSOZYME-LIKE PROTEIN-RELATED"/>
    <property type="match status" value="1"/>
</dbReference>
<organism evidence="7 8">
    <name type="scientific">Desulfofarcimen acetoxidans (strain ATCC 49208 / DSM 771 / KCTC 5769 / VKM B-1644 / 5575)</name>
    <name type="common">Desulfotomaculum acetoxidans</name>
    <dbReference type="NCBI Taxonomy" id="485916"/>
    <lineage>
        <taxon>Bacteria</taxon>
        <taxon>Bacillati</taxon>
        <taxon>Bacillota</taxon>
        <taxon>Clostridia</taxon>
        <taxon>Eubacteriales</taxon>
        <taxon>Peptococcaceae</taxon>
        <taxon>Desulfofarcimen</taxon>
    </lineage>
</organism>
<dbReference type="RefSeq" id="WP_015758786.1">
    <property type="nucleotide sequence ID" value="NC_013216.1"/>
</dbReference>
<dbReference type="eggNOG" id="COG0840">
    <property type="taxonomic scope" value="Bacteria"/>
</dbReference>
<keyword evidence="4" id="KW-0472">Membrane</keyword>
<dbReference type="Pfam" id="PF00015">
    <property type="entry name" value="MCPsignal"/>
    <property type="match status" value="1"/>
</dbReference>
<dbReference type="CDD" id="cd06225">
    <property type="entry name" value="HAMP"/>
    <property type="match status" value="1"/>
</dbReference>
<protein>
    <submittedName>
        <fullName evidence="7">Methyl-accepting chemotaxis sensory transducer</fullName>
    </submittedName>
</protein>
<keyword evidence="4" id="KW-1133">Transmembrane helix</keyword>
<feature type="transmembrane region" description="Helical" evidence="4">
    <location>
        <begin position="7"/>
        <end position="28"/>
    </location>
</feature>
<dbReference type="GO" id="GO:0006935">
    <property type="term" value="P:chemotaxis"/>
    <property type="evidence" value="ECO:0007669"/>
    <property type="project" value="InterPro"/>
</dbReference>
<dbReference type="SUPFAM" id="SSF58104">
    <property type="entry name" value="Methyl-accepting chemotaxis protein (MCP) signaling domain"/>
    <property type="match status" value="1"/>
</dbReference>
<dbReference type="EMBL" id="CP001720">
    <property type="protein sequence ID" value="ACV64096.1"/>
    <property type="molecule type" value="Genomic_DNA"/>
</dbReference>
<keyword evidence="4" id="KW-0812">Transmembrane</keyword>
<evidence type="ECO:0000256" key="2">
    <source>
        <dbReference type="ARBA" id="ARBA00029447"/>
    </source>
</evidence>
<dbReference type="GO" id="GO:0016020">
    <property type="term" value="C:membrane"/>
    <property type="evidence" value="ECO:0007669"/>
    <property type="project" value="InterPro"/>
</dbReference>
<dbReference type="PRINTS" id="PR00260">
    <property type="entry name" value="CHEMTRNSDUCR"/>
</dbReference>
<accession>C8W5U6</accession>
<dbReference type="InterPro" id="IPR003660">
    <property type="entry name" value="HAMP_dom"/>
</dbReference>
<proteinExistence type="inferred from homology"/>
<reference evidence="7 8" key="1">
    <citation type="journal article" date="2009" name="Stand. Genomic Sci.">
        <title>Complete genome sequence of Desulfotomaculum acetoxidans type strain (5575).</title>
        <authorList>
            <person name="Spring S."/>
            <person name="Lapidus A."/>
            <person name="Schroder M."/>
            <person name="Gleim D."/>
            <person name="Sims D."/>
            <person name="Meincke L."/>
            <person name="Glavina Del Rio T."/>
            <person name="Tice H."/>
            <person name="Copeland A."/>
            <person name="Cheng J.F."/>
            <person name="Lucas S."/>
            <person name="Chen F."/>
            <person name="Nolan M."/>
            <person name="Bruce D."/>
            <person name="Goodwin L."/>
            <person name="Pitluck S."/>
            <person name="Ivanova N."/>
            <person name="Mavromatis K."/>
            <person name="Mikhailova N."/>
            <person name="Pati A."/>
            <person name="Chen A."/>
            <person name="Palaniappan K."/>
            <person name="Land M."/>
            <person name="Hauser L."/>
            <person name="Chang Y.J."/>
            <person name="Jeffries C.D."/>
            <person name="Chain P."/>
            <person name="Saunders E."/>
            <person name="Brettin T."/>
            <person name="Detter J.C."/>
            <person name="Goker M."/>
            <person name="Bristow J."/>
            <person name="Eisen J.A."/>
            <person name="Markowitz V."/>
            <person name="Hugenholtz P."/>
            <person name="Kyrpides N.C."/>
            <person name="Klenk H.P."/>
            <person name="Han C."/>
        </authorList>
    </citation>
    <scope>NUCLEOTIDE SEQUENCE [LARGE SCALE GENOMIC DNA]</scope>
    <source>
        <strain evidence="8">ATCC 49208 / DSM 771 / VKM B-1644</strain>
    </source>
</reference>
<gene>
    <name evidence="7" type="ordered locus">Dtox_3366</name>
</gene>
<dbReference type="STRING" id="485916.Dtox_3366"/>
<keyword evidence="1 3" id="KW-0807">Transducer</keyword>
<dbReference type="KEGG" id="dae:Dtox_3366"/>
<dbReference type="FunFam" id="1.10.287.950:FF:000001">
    <property type="entry name" value="Methyl-accepting chemotaxis sensory transducer"/>
    <property type="match status" value="1"/>
</dbReference>
<dbReference type="HOGENOM" id="CLU_000445_107_27_9"/>
<dbReference type="InterPro" id="IPR004090">
    <property type="entry name" value="Chemotax_Me-accpt_rcpt"/>
</dbReference>
<dbReference type="PROSITE" id="PS50885">
    <property type="entry name" value="HAMP"/>
    <property type="match status" value="1"/>
</dbReference>
<dbReference type="Pfam" id="PF12729">
    <property type="entry name" value="4HB_MCP_1"/>
    <property type="match status" value="1"/>
</dbReference>
<evidence type="ECO:0000259" key="5">
    <source>
        <dbReference type="PROSITE" id="PS50111"/>
    </source>
</evidence>
<dbReference type="Pfam" id="PF00672">
    <property type="entry name" value="HAMP"/>
    <property type="match status" value="1"/>
</dbReference>
<feature type="transmembrane region" description="Helical" evidence="4">
    <location>
        <begin position="183"/>
        <end position="202"/>
    </location>
</feature>
<sequence>MKKISTKIWVGFTSLLVLMTIMVGITYYQLGQLVDQSEALSQHRIPMTNTSYQLALNFARQAAGIRGYLATGNEKFIDEYSRAKKESDEETAYIEKNLASDENKQLFAQVKSAINDFEQYPMAIISMYKEQGQKAAASYMTGITAPANERAINEINNFIVIQKQKIQQEGDNVQNRAIKTRTFSLVILVFGVILGLTLAFYITRPITIALKKISDISSKYAGGDFREAIEIKSTDELGQLAVSLTKMQKSIQDIIQKLINSSKQINESVAQMVAQAQQTSAGSSETAATMSEIAGTVDNMSQNAQDVSHRAGIASQYADRGHQGIEMVNNQMKEISTSTMQVGTSIKDLNTAISKIGQFVEVITNIADQTNLLALNAAIEAARAGDAGRGFAVVAEEVRKLAEQSAQSTKEIVQLMNEIEGYSIQAVQAIKLGDEKVEQGNEVANEVGQSFNEIIKAVQELSEQVQTIAASTEQVSAGVQNVAGTTEEQTAAMEEVSNAAGNLDKLAGDLNSIVVNFKI</sequence>
<dbReference type="GO" id="GO:0004888">
    <property type="term" value="F:transmembrane signaling receptor activity"/>
    <property type="evidence" value="ECO:0007669"/>
    <property type="project" value="InterPro"/>
</dbReference>
<dbReference type="Gene3D" id="1.10.287.950">
    <property type="entry name" value="Methyl-accepting chemotaxis protein"/>
    <property type="match status" value="1"/>
</dbReference>
<dbReference type="PROSITE" id="PS50111">
    <property type="entry name" value="CHEMOTAXIS_TRANSDUC_2"/>
    <property type="match status" value="1"/>
</dbReference>
<dbReference type="OrthoDB" id="5392220at2"/>
<dbReference type="CDD" id="cd11386">
    <property type="entry name" value="MCP_signal"/>
    <property type="match status" value="1"/>
</dbReference>